<evidence type="ECO:0000313" key="3">
    <source>
        <dbReference type="Proteomes" id="UP000478052"/>
    </source>
</evidence>
<gene>
    <name evidence="2" type="ORF">FWK35_00014136</name>
</gene>
<comment type="caution">
    <text evidence="2">The sequence shown here is derived from an EMBL/GenBank/DDBJ whole genome shotgun (WGS) entry which is preliminary data.</text>
</comment>
<name>A0A6G0YR34_APHCR</name>
<evidence type="ECO:0000256" key="1">
    <source>
        <dbReference type="SAM" id="MobiDB-lite"/>
    </source>
</evidence>
<reference evidence="2 3" key="1">
    <citation type="submission" date="2019-08" db="EMBL/GenBank/DDBJ databases">
        <title>Whole genome of Aphis craccivora.</title>
        <authorList>
            <person name="Voronova N.V."/>
            <person name="Shulinski R.S."/>
            <person name="Bandarenka Y.V."/>
            <person name="Zhorov D.G."/>
            <person name="Warner D."/>
        </authorList>
    </citation>
    <scope>NUCLEOTIDE SEQUENCE [LARGE SCALE GENOMIC DNA]</scope>
    <source>
        <strain evidence="2">180601</strain>
        <tissue evidence="2">Whole Body</tissue>
    </source>
</reference>
<dbReference type="EMBL" id="VUJU01002805">
    <property type="protein sequence ID" value="KAF0760036.1"/>
    <property type="molecule type" value="Genomic_DNA"/>
</dbReference>
<dbReference type="AlphaFoldDB" id="A0A6G0YR34"/>
<dbReference type="Proteomes" id="UP000478052">
    <property type="component" value="Unassembled WGS sequence"/>
</dbReference>
<keyword evidence="3" id="KW-1185">Reference proteome</keyword>
<organism evidence="2 3">
    <name type="scientific">Aphis craccivora</name>
    <name type="common">Cowpea aphid</name>
    <dbReference type="NCBI Taxonomy" id="307492"/>
    <lineage>
        <taxon>Eukaryota</taxon>
        <taxon>Metazoa</taxon>
        <taxon>Ecdysozoa</taxon>
        <taxon>Arthropoda</taxon>
        <taxon>Hexapoda</taxon>
        <taxon>Insecta</taxon>
        <taxon>Pterygota</taxon>
        <taxon>Neoptera</taxon>
        <taxon>Paraneoptera</taxon>
        <taxon>Hemiptera</taxon>
        <taxon>Sternorrhyncha</taxon>
        <taxon>Aphidomorpha</taxon>
        <taxon>Aphidoidea</taxon>
        <taxon>Aphididae</taxon>
        <taxon>Aphidini</taxon>
        <taxon>Aphis</taxon>
        <taxon>Aphis</taxon>
    </lineage>
</organism>
<feature type="compositionally biased region" description="Polar residues" evidence="1">
    <location>
        <begin position="8"/>
        <end position="17"/>
    </location>
</feature>
<evidence type="ECO:0000313" key="2">
    <source>
        <dbReference type="EMBL" id="KAF0760036.1"/>
    </source>
</evidence>
<accession>A0A6G0YR34</accession>
<feature type="region of interest" description="Disordered" evidence="1">
    <location>
        <begin position="1"/>
        <end position="24"/>
    </location>
</feature>
<sequence>MKGDGSGLNKSDNQGTTLGPGHAYLFPSPPANVLPQSSTTPLSVHFLSPRQRILLCGYVYVL</sequence>
<protein>
    <submittedName>
        <fullName evidence="2">Uncharacterized protein</fullName>
    </submittedName>
</protein>
<proteinExistence type="predicted"/>